<comment type="domain">
    <text evidence="12">Contains an N-terminal zinc-binding domain, a central core domain that contains the primase activity, and a C-terminal DnaB-binding domain.</text>
</comment>
<dbReference type="GO" id="GO:0003899">
    <property type="term" value="F:DNA-directed RNA polymerase activity"/>
    <property type="evidence" value="ECO:0007669"/>
    <property type="project" value="UniProtKB-UniRule"/>
</dbReference>
<keyword evidence="5 12" id="KW-0235">DNA replication</keyword>
<accession>A0A451BLQ5</accession>
<dbReference type="Pfam" id="PF08278">
    <property type="entry name" value="DnaG_DnaB_bind"/>
    <property type="match status" value="1"/>
</dbReference>
<evidence type="ECO:0000256" key="13">
    <source>
        <dbReference type="PIRNR" id="PIRNR002811"/>
    </source>
</evidence>
<dbReference type="Pfam" id="PF01807">
    <property type="entry name" value="Zn_ribbon_DnaG"/>
    <property type="match status" value="1"/>
</dbReference>
<evidence type="ECO:0000313" key="17">
    <source>
        <dbReference type="EMBL" id="VFK79217.1"/>
    </source>
</evidence>
<proteinExistence type="inferred from homology"/>
<evidence type="ECO:0000256" key="14">
    <source>
        <dbReference type="PIRSR" id="PIRSR002811-1"/>
    </source>
</evidence>
<evidence type="ECO:0000259" key="16">
    <source>
        <dbReference type="PROSITE" id="PS50880"/>
    </source>
</evidence>
<dbReference type="InterPro" id="IPR013264">
    <property type="entry name" value="DNAG_N"/>
</dbReference>
<evidence type="ECO:0000256" key="2">
    <source>
        <dbReference type="ARBA" id="ARBA00022515"/>
    </source>
</evidence>
<feature type="region of interest" description="Disordered" evidence="15">
    <location>
        <begin position="425"/>
        <end position="463"/>
    </location>
</feature>
<evidence type="ECO:0000256" key="1">
    <source>
        <dbReference type="ARBA" id="ARBA00022478"/>
    </source>
</evidence>
<keyword evidence="2 12" id="KW-0639">Primosome</keyword>
<evidence type="ECO:0000256" key="7">
    <source>
        <dbReference type="ARBA" id="ARBA00022771"/>
    </source>
</evidence>
<evidence type="ECO:0000256" key="8">
    <source>
        <dbReference type="ARBA" id="ARBA00022833"/>
    </source>
</evidence>
<dbReference type="InterPro" id="IPR006295">
    <property type="entry name" value="DNA_primase_DnaG"/>
</dbReference>
<dbReference type="EC" id="2.7.7.101" evidence="12"/>
<comment type="cofactor">
    <cofactor evidence="12 13 14">
        <name>Zn(2+)</name>
        <dbReference type="ChEBI" id="CHEBI:29105"/>
    </cofactor>
    <text evidence="12 13 14">Binds 1 zinc ion per monomer.</text>
</comment>
<dbReference type="Gene3D" id="3.40.1360.10">
    <property type="match status" value="1"/>
</dbReference>
<dbReference type="InterPro" id="IPR013173">
    <property type="entry name" value="DNA_primase_DnaG_DnaB-bd_dom"/>
</dbReference>
<dbReference type="InterPro" id="IPR030846">
    <property type="entry name" value="DnaG_bac"/>
</dbReference>
<keyword evidence="4 12" id="KW-0548">Nucleotidyltransferase</keyword>
<keyword evidence="7 12" id="KW-0863">Zinc-finger</keyword>
<dbReference type="InterPro" id="IPR006171">
    <property type="entry name" value="TOPRIM_dom"/>
</dbReference>
<keyword evidence="6 12" id="KW-0479">Metal-binding</keyword>
<organism evidence="17">
    <name type="scientific">Candidatus Kentrum sp. SD</name>
    <dbReference type="NCBI Taxonomy" id="2126332"/>
    <lineage>
        <taxon>Bacteria</taxon>
        <taxon>Pseudomonadati</taxon>
        <taxon>Pseudomonadota</taxon>
        <taxon>Gammaproteobacteria</taxon>
        <taxon>Candidatus Kentrum</taxon>
    </lineage>
</organism>
<dbReference type="InterPro" id="IPR019475">
    <property type="entry name" value="DNA_primase_DnaB-bd"/>
</dbReference>
<evidence type="ECO:0000256" key="15">
    <source>
        <dbReference type="SAM" id="MobiDB-lite"/>
    </source>
</evidence>
<evidence type="ECO:0000256" key="5">
    <source>
        <dbReference type="ARBA" id="ARBA00022705"/>
    </source>
</evidence>
<evidence type="ECO:0000256" key="6">
    <source>
        <dbReference type="ARBA" id="ARBA00022723"/>
    </source>
</evidence>
<dbReference type="HAMAP" id="MF_00974">
    <property type="entry name" value="DNA_primase_DnaG"/>
    <property type="match status" value="1"/>
</dbReference>
<dbReference type="PANTHER" id="PTHR30313">
    <property type="entry name" value="DNA PRIMASE"/>
    <property type="match status" value="1"/>
</dbReference>
<evidence type="ECO:0000256" key="11">
    <source>
        <dbReference type="ARBA" id="ARBA00023163"/>
    </source>
</evidence>
<evidence type="ECO:0000256" key="9">
    <source>
        <dbReference type="ARBA" id="ARBA00022842"/>
    </source>
</evidence>
<dbReference type="FunFam" id="3.40.1360.10:FF:000002">
    <property type="entry name" value="DNA primase"/>
    <property type="match status" value="1"/>
</dbReference>
<dbReference type="PIRSF" id="PIRSF002811">
    <property type="entry name" value="DnaG"/>
    <property type="match status" value="1"/>
</dbReference>
<dbReference type="Gene3D" id="3.90.580.10">
    <property type="entry name" value="Zinc finger, CHC2-type domain"/>
    <property type="match status" value="1"/>
</dbReference>
<dbReference type="GO" id="GO:0006269">
    <property type="term" value="P:DNA replication, synthesis of primer"/>
    <property type="evidence" value="ECO:0007669"/>
    <property type="project" value="UniProtKB-UniRule"/>
</dbReference>
<keyword evidence="10 12" id="KW-0238">DNA-binding</keyword>
<keyword evidence="11 12" id="KW-0804">Transcription</keyword>
<evidence type="ECO:0000256" key="12">
    <source>
        <dbReference type="HAMAP-Rule" id="MF_00974"/>
    </source>
</evidence>
<dbReference type="SUPFAM" id="SSF117023">
    <property type="entry name" value="DNA primase DnaG, C-terminal domain"/>
    <property type="match status" value="1"/>
</dbReference>
<dbReference type="InterPro" id="IPR002694">
    <property type="entry name" value="Znf_CHC2"/>
</dbReference>
<evidence type="ECO:0000256" key="4">
    <source>
        <dbReference type="ARBA" id="ARBA00022695"/>
    </source>
</evidence>
<dbReference type="SUPFAM" id="SSF56731">
    <property type="entry name" value="DNA primase core"/>
    <property type="match status" value="1"/>
</dbReference>
<keyword evidence="1 12" id="KW-0240">DNA-directed RNA polymerase</keyword>
<keyword evidence="9" id="KW-0460">Magnesium</keyword>
<dbReference type="PANTHER" id="PTHR30313:SF2">
    <property type="entry name" value="DNA PRIMASE"/>
    <property type="match status" value="1"/>
</dbReference>
<dbReference type="GO" id="GO:0003677">
    <property type="term" value="F:DNA binding"/>
    <property type="evidence" value="ECO:0007669"/>
    <property type="project" value="UniProtKB-KW"/>
</dbReference>
<dbReference type="CDD" id="cd03364">
    <property type="entry name" value="TOPRIM_DnaG_primases"/>
    <property type="match status" value="1"/>
</dbReference>
<dbReference type="Gene3D" id="1.20.50.20">
    <property type="entry name" value="DnaG, RNA polymerase domain, helical bundle"/>
    <property type="match status" value="1"/>
</dbReference>
<dbReference type="SUPFAM" id="SSF57783">
    <property type="entry name" value="Zinc beta-ribbon"/>
    <property type="match status" value="1"/>
</dbReference>
<comment type="function">
    <text evidence="12 13">RNA polymerase that catalyzes the synthesis of short RNA molecules used as primers for DNA polymerase during DNA replication.</text>
</comment>
<dbReference type="SMART" id="SM00493">
    <property type="entry name" value="TOPRIM"/>
    <property type="match status" value="1"/>
</dbReference>
<feature type="zinc finger region" description="CHC2-type" evidence="12 14">
    <location>
        <begin position="40"/>
        <end position="64"/>
    </location>
</feature>
<dbReference type="GO" id="GO:1990077">
    <property type="term" value="C:primosome complex"/>
    <property type="evidence" value="ECO:0007669"/>
    <property type="project" value="UniProtKB-KW"/>
</dbReference>
<dbReference type="Pfam" id="PF13155">
    <property type="entry name" value="Toprim_2"/>
    <property type="match status" value="1"/>
</dbReference>
<feature type="compositionally biased region" description="Polar residues" evidence="15">
    <location>
        <begin position="425"/>
        <end position="451"/>
    </location>
</feature>
<dbReference type="InterPro" id="IPR036977">
    <property type="entry name" value="DNA_primase_Znf_CHC2"/>
</dbReference>
<dbReference type="FunFam" id="3.90.980.10:FF:000001">
    <property type="entry name" value="DNA primase"/>
    <property type="match status" value="1"/>
</dbReference>
<dbReference type="Pfam" id="PF08275">
    <property type="entry name" value="DNAG_N"/>
    <property type="match status" value="1"/>
</dbReference>
<dbReference type="Gene3D" id="3.90.980.10">
    <property type="entry name" value="DNA primase, catalytic core, N-terminal domain"/>
    <property type="match status" value="1"/>
</dbReference>
<dbReference type="AlphaFoldDB" id="A0A451BLQ5"/>
<gene>
    <name evidence="12" type="primary">dnaG</name>
    <name evidence="17" type="ORF">BECKSD772D_GA0070982_104016</name>
</gene>
<sequence length="602" mass="67418">MSDRIPQSFIDGLLSRVDIVEVIDEHVPLRRRGREHVTNCPFHDEKTPSFTVSNAKQFYHCFGCGAHGSAIGFLMEYARMDFVDAVRALADRVGMEVPREPSAKDANDGTIPSLYEILDKVAQFYRQQLQSHPQATKAAAYLKHRQLGPGVISEFDIGYAPPGWDTLLRAFGQTKTARWHLLKAGLIVDREGKEPYDRFRDRIIFPIRDGRGRITGFGGRVLGEETPKYLNSPETQVFHKGRELYGLYQARQASRVLSHLLVVEGYMDVVALAERGIRYAVATLGTATTADHLNRLYRAAPKITFCFDADTAGRKAAWRALETVLPLLRDGRQASFIFLPEGEDPDSFIKKTGREAFEAELSKATPLSSFLFEQLLAQVDRSTLDGKARLVDLAKPLLSRLPPGTFRELSLSRLSDLSGLERASLDTQLAGRQNPKRTQSLNATRNPNPSGGPNAGMPGKPTSRAVPSLMRKVILLLLHNPHLAIPTIDKARLCRLALPGIPLLVEILDVLAKYPNISTGGLVEHFRDKEFGRHIAKLVVDEPPLLVEGLEQELSDAFDKLWRLSDEQRYEYLIRKSTESPLTKEEKREFSLLLRHVTTLTT</sequence>
<dbReference type="GO" id="GO:0005737">
    <property type="term" value="C:cytoplasm"/>
    <property type="evidence" value="ECO:0007669"/>
    <property type="project" value="TreeGrafter"/>
</dbReference>
<keyword evidence="8 12" id="KW-0862">Zinc</keyword>
<dbReference type="EMBL" id="CAADHB010000040">
    <property type="protein sequence ID" value="VFK79217.1"/>
    <property type="molecule type" value="Genomic_DNA"/>
</dbReference>
<dbReference type="Gene3D" id="1.10.860.10">
    <property type="entry name" value="DNAb Helicase, Chain A"/>
    <property type="match status" value="1"/>
</dbReference>
<comment type="similarity">
    <text evidence="12 13">Belongs to the DnaG primase family.</text>
</comment>
<dbReference type="InterPro" id="IPR050219">
    <property type="entry name" value="DnaG_primase"/>
</dbReference>
<dbReference type="InterPro" id="IPR016136">
    <property type="entry name" value="DNA_helicase_N/primase_C"/>
</dbReference>
<dbReference type="InterPro" id="IPR034151">
    <property type="entry name" value="TOPRIM_DnaG_bac"/>
</dbReference>
<evidence type="ECO:0000256" key="10">
    <source>
        <dbReference type="ARBA" id="ARBA00023125"/>
    </source>
</evidence>
<comment type="subunit">
    <text evidence="12">Monomer. Interacts with DnaB.</text>
</comment>
<dbReference type="PROSITE" id="PS50880">
    <property type="entry name" value="TOPRIM"/>
    <property type="match status" value="1"/>
</dbReference>
<dbReference type="InterPro" id="IPR037068">
    <property type="entry name" value="DNA_primase_core_N_sf"/>
</dbReference>
<dbReference type="GO" id="GO:0000428">
    <property type="term" value="C:DNA-directed RNA polymerase complex"/>
    <property type="evidence" value="ECO:0007669"/>
    <property type="project" value="UniProtKB-KW"/>
</dbReference>
<feature type="domain" description="Toprim" evidence="16">
    <location>
        <begin position="258"/>
        <end position="340"/>
    </location>
</feature>
<protein>
    <recommendedName>
        <fullName evidence="12 13">DNA primase</fullName>
        <ecNumber evidence="12">2.7.7.101</ecNumber>
    </recommendedName>
</protein>
<dbReference type="GO" id="GO:0008270">
    <property type="term" value="F:zinc ion binding"/>
    <property type="evidence" value="ECO:0007669"/>
    <property type="project" value="UniProtKB-UniRule"/>
</dbReference>
<dbReference type="Pfam" id="PF10410">
    <property type="entry name" value="DnaB_bind"/>
    <property type="match status" value="1"/>
</dbReference>
<dbReference type="NCBIfam" id="TIGR01391">
    <property type="entry name" value="dnaG"/>
    <property type="match status" value="1"/>
</dbReference>
<dbReference type="SMART" id="SM00766">
    <property type="entry name" value="DnaG_DnaB_bind"/>
    <property type="match status" value="1"/>
</dbReference>
<reference evidence="17" key="1">
    <citation type="submission" date="2019-02" db="EMBL/GenBank/DDBJ databases">
        <authorList>
            <person name="Gruber-Vodicka R. H."/>
            <person name="Seah K. B. B."/>
        </authorList>
    </citation>
    <scope>NUCLEOTIDE SEQUENCE</scope>
    <source>
        <strain evidence="17">BECK_S127</strain>
    </source>
</reference>
<comment type="catalytic activity">
    <reaction evidence="12">
        <text>ssDNA + n NTP = ssDNA/pppN(pN)n-1 hybrid + (n-1) diphosphate.</text>
        <dbReference type="EC" id="2.7.7.101"/>
    </reaction>
</comment>
<dbReference type="SMART" id="SM00400">
    <property type="entry name" value="ZnF_CHCC"/>
    <property type="match status" value="1"/>
</dbReference>
<dbReference type="FunFam" id="3.90.580.10:FF:000001">
    <property type="entry name" value="DNA primase"/>
    <property type="match status" value="1"/>
</dbReference>
<name>A0A451BLQ5_9GAMM</name>
<evidence type="ECO:0000256" key="3">
    <source>
        <dbReference type="ARBA" id="ARBA00022679"/>
    </source>
</evidence>
<keyword evidence="3 12" id="KW-0808">Transferase</keyword>